<protein>
    <recommendedName>
        <fullName evidence="5">Transposable element</fullName>
    </recommendedName>
</protein>
<reference evidence="3 4" key="1">
    <citation type="journal article" date="2020" name="Cell">
        <title>Large-Scale Comparative Analyses of Tick Genomes Elucidate Their Genetic Diversity and Vector Capacities.</title>
        <authorList>
            <consortium name="Tick Genome and Microbiome Consortium (TIGMIC)"/>
            <person name="Jia N."/>
            <person name="Wang J."/>
            <person name="Shi W."/>
            <person name="Du L."/>
            <person name="Sun Y."/>
            <person name="Zhan W."/>
            <person name="Jiang J.F."/>
            <person name="Wang Q."/>
            <person name="Zhang B."/>
            <person name="Ji P."/>
            <person name="Bell-Sakyi L."/>
            <person name="Cui X.M."/>
            <person name="Yuan T.T."/>
            <person name="Jiang B.G."/>
            <person name="Yang W.F."/>
            <person name="Lam T.T."/>
            <person name="Chang Q.C."/>
            <person name="Ding S.J."/>
            <person name="Wang X.J."/>
            <person name="Zhu J.G."/>
            <person name="Ruan X.D."/>
            <person name="Zhao L."/>
            <person name="Wei J.T."/>
            <person name="Ye R.Z."/>
            <person name="Que T.C."/>
            <person name="Du C.H."/>
            <person name="Zhou Y.H."/>
            <person name="Cheng J.X."/>
            <person name="Dai P.F."/>
            <person name="Guo W.B."/>
            <person name="Han X.H."/>
            <person name="Huang E.J."/>
            <person name="Li L.F."/>
            <person name="Wei W."/>
            <person name="Gao Y.C."/>
            <person name="Liu J.Z."/>
            <person name="Shao H.Z."/>
            <person name="Wang X."/>
            <person name="Wang C.C."/>
            <person name="Yang T.C."/>
            <person name="Huo Q.B."/>
            <person name="Li W."/>
            <person name="Chen H.Y."/>
            <person name="Chen S.E."/>
            <person name="Zhou L.G."/>
            <person name="Ni X.B."/>
            <person name="Tian J.H."/>
            <person name="Sheng Y."/>
            <person name="Liu T."/>
            <person name="Pan Y.S."/>
            <person name="Xia L.Y."/>
            <person name="Li J."/>
            <person name="Zhao F."/>
            <person name="Cao W.C."/>
        </authorList>
    </citation>
    <scope>NUCLEOTIDE SEQUENCE [LARGE SCALE GENOMIC DNA]</scope>
    <source>
        <strain evidence="3">HaeL-2018</strain>
    </source>
</reference>
<dbReference type="OrthoDB" id="6500670at2759"/>
<dbReference type="PANTHER" id="PTHR47577">
    <property type="entry name" value="THAP DOMAIN-CONTAINING PROTEIN 6"/>
    <property type="match status" value="1"/>
</dbReference>
<dbReference type="InterPro" id="IPR048367">
    <property type="entry name" value="TNP-like_RNaseH_C"/>
</dbReference>
<dbReference type="PANTHER" id="PTHR47577:SF2">
    <property type="entry name" value="THAP DOMAIN CONTAINING 9"/>
    <property type="match status" value="1"/>
</dbReference>
<dbReference type="Pfam" id="PF21788">
    <property type="entry name" value="TNP-like_GBD"/>
    <property type="match status" value="1"/>
</dbReference>
<dbReference type="Pfam" id="PF21789">
    <property type="entry name" value="TNP-like_RNaseH_C"/>
    <property type="match status" value="1"/>
</dbReference>
<accession>A0A9J6G7P9</accession>
<sequence length="500" mass="55213">MIEATIQAEKSGLKVDFITSDGATWNRNMWSQMGVGASLTSIKCSAAHPVDPKRRLHLILDFPHLIKCLRNGLVSSCYEVPEGQVSMKAVRKALDLDGSNVTLQAMHGINSSHTDPSSFEKMRVSLAFQLFSDKVVQGLQLYMSKIEETCGDISVMLCFFEIIRDLIHIMTSRFPAEALRPGSASVAKLESLLLYLEKWELHAKAKGSGFLSQSIATGLRVTVSSVLSLLKYLTGKVGFKYLMTSRTSQDPAEHLFGLVRQSSGCNTHPTPQQFIVTVNCLAFNNLARSVSKGNCELGVLRALLGPDACQQGSPAQEHQLADKCLDAGNIDAAAELLLKTTEHSSCAVASSDSRLIFYIAGYVARRCILKMKYENCLRVLLMSKEKSLVLNLAEFVRLKDKGGLLYPSAVLYRFVLNMENAFTECFSLFELHCDSILDILSVVKAKQQCELGCSDHCKAVAAEVTAFYLTTRMHFYIKSINRSNAKRRQSAKYAKLGKCS</sequence>
<gene>
    <name evidence="3" type="ORF">HPB48_016165</name>
</gene>
<dbReference type="Proteomes" id="UP000821853">
    <property type="component" value="Chromosome 3"/>
</dbReference>
<evidence type="ECO:0000259" key="2">
    <source>
        <dbReference type="Pfam" id="PF21789"/>
    </source>
</evidence>
<keyword evidence="4" id="KW-1185">Reference proteome</keyword>
<organism evidence="3 4">
    <name type="scientific">Haemaphysalis longicornis</name>
    <name type="common">Bush tick</name>
    <dbReference type="NCBI Taxonomy" id="44386"/>
    <lineage>
        <taxon>Eukaryota</taxon>
        <taxon>Metazoa</taxon>
        <taxon>Ecdysozoa</taxon>
        <taxon>Arthropoda</taxon>
        <taxon>Chelicerata</taxon>
        <taxon>Arachnida</taxon>
        <taxon>Acari</taxon>
        <taxon>Parasitiformes</taxon>
        <taxon>Ixodida</taxon>
        <taxon>Ixodoidea</taxon>
        <taxon>Ixodidae</taxon>
        <taxon>Haemaphysalinae</taxon>
        <taxon>Haemaphysalis</taxon>
    </lineage>
</organism>
<dbReference type="InterPro" id="IPR048366">
    <property type="entry name" value="TNP-like_GBD"/>
</dbReference>
<evidence type="ECO:0000313" key="4">
    <source>
        <dbReference type="Proteomes" id="UP000821853"/>
    </source>
</evidence>
<feature type="domain" description="Transposable element P transposase-like RNase H C-terminal" evidence="2">
    <location>
        <begin position="247"/>
        <end position="274"/>
    </location>
</feature>
<dbReference type="EMBL" id="JABSTR010000005">
    <property type="protein sequence ID" value="KAH9370737.1"/>
    <property type="molecule type" value="Genomic_DNA"/>
</dbReference>
<name>A0A9J6G7P9_HAELO</name>
<proteinExistence type="predicted"/>
<evidence type="ECO:0000259" key="1">
    <source>
        <dbReference type="Pfam" id="PF21788"/>
    </source>
</evidence>
<dbReference type="AlphaFoldDB" id="A0A9J6G7P9"/>
<feature type="domain" description="Transposable element P transposase-like GTP-binding insertion" evidence="1">
    <location>
        <begin position="64"/>
        <end position="175"/>
    </location>
</feature>
<evidence type="ECO:0008006" key="5">
    <source>
        <dbReference type="Google" id="ProtNLM"/>
    </source>
</evidence>
<dbReference type="OMA" id="NCKEGML"/>
<dbReference type="VEuPathDB" id="VectorBase:HLOH_062890"/>
<comment type="caution">
    <text evidence="3">The sequence shown here is derived from an EMBL/GenBank/DDBJ whole genome shotgun (WGS) entry which is preliminary data.</text>
</comment>
<evidence type="ECO:0000313" key="3">
    <source>
        <dbReference type="EMBL" id="KAH9370737.1"/>
    </source>
</evidence>